<accession>A0A841UCC5</accession>
<keyword evidence="3" id="KW-1185">Reference proteome</keyword>
<reference evidence="2 3" key="1">
    <citation type="submission" date="2020-08" db="EMBL/GenBank/DDBJ databases">
        <title>Cohnella phylogeny.</title>
        <authorList>
            <person name="Dunlap C."/>
        </authorList>
    </citation>
    <scope>NUCLEOTIDE SEQUENCE [LARGE SCALE GENOMIC DNA]</scope>
    <source>
        <strain evidence="2 3">DSM 25239</strain>
    </source>
</reference>
<name>A0A841UCC5_9BACL</name>
<feature type="region of interest" description="Disordered" evidence="1">
    <location>
        <begin position="381"/>
        <end position="401"/>
    </location>
</feature>
<sequence length="473" mass="51635">MAEYRFIARDGSIAWGTALEAGSRNAEPPAPAALHRSSDDGSWDWELQDGIYLAKDIVRELGLLLEAIRVQLGEAANPEALHANIEASLAVSGRETTLPLGSLVLQDKARTELAEQARRIGAALSGWAREYDTGRALERHGEELLRHLAFRSRCDHHLWTHEVTGMLTGPSGGPTVMQLFNEYLHQIVLLRDALLPFDNWEEVPIELKGGQTRGLRYTERAHAEFLSGLLAKPPAHRDIVRYAQSVLTPGWSAEGYGFQYRLGTILPAGLAAAPMDGPRYLLRWYPVSTVAAENGASAHSVAFDYAYADYYSAPRSLVDEGASSSDPSEPGLELPGAAEARLVPVEAGPARFQLDYRLRIGAGEYAVDLGQILRGHRFMYRPNPGTRDGSGNGGAEPAPVRAHDPRKVLRLPGLATGEKDIHLIRAGGNALVQWALLGKLYPENVVLLDRDDPDEREAAARAGKGFGAKFWVH</sequence>
<evidence type="ECO:0000313" key="2">
    <source>
        <dbReference type="EMBL" id="MBB6695853.1"/>
    </source>
</evidence>
<dbReference type="AlphaFoldDB" id="A0A841UCC5"/>
<evidence type="ECO:0000256" key="1">
    <source>
        <dbReference type="SAM" id="MobiDB-lite"/>
    </source>
</evidence>
<comment type="caution">
    <text evidence="2">The sequence shown here is derived from an EMBL/GenBank/DDBJ whole genome shotgun (WGS) entry which is preliminary data.</text>
</comment>
<organism evidence="2 3">
    <name type="scientific">Cohnella xylanilytica</name>
    <dbReference type="NCBI Taxonomy" id="557555"/>
    <lineage>
        <taxon>Bacteria</taxon>
        <taxon>Bacillati</taxon>
        <taxon>Bacillota</taxon>
        <taxon>Bacilli</taxon>
        <taxon>Bacillales</taxon>
        <taxon>Paenibacillaceae</taxon>
        <taxon>Cohnella</taxon>
    </lineage>
</organism>
<protein>
    <submittedName>
        <fullName evidence="2">Uncharacterized protein</fullName>
    </submittedName>
</protein>
<evidence type="ECO:0000313" key="3">
    <source>
        <dbReference type="Proteomes" id="UP000553776"/>
    </source>
</evidence>
<dbReference type="EMBL" id="JACJVR010000144">
    <property type="protein sequence ID" value="MBB6695853.1"/>
    <property type="molecule type" value="Genomic_DNA"/>
</dbReference>
<proteinExistence type="predicted"/>
<dbReference type="RefSeq" id="WP_185139802.1">
    <property type="nucleotide sequence ID" value="NZ_JACJVR010000144.1"/>
</dbReference>
<gene>
    <name evidence="2" type="ORF">H7B90_31115</name>
</gene>
<dbReference type="Proteomes" id="UP000553776">
    <property type="component" value="Unassembled WGS sequence"/>
</dbReference>